<feature type="signal peptide" evidence="10">
    <location>
        <begin position="1"/>
        <end position="21"/>
    </location>
</feature>
<evidence type="ECO:0000256" key="5">
    <source>
        <dbReference type="ARBA" id="ARBA00022630"/>
    </source>
</evidence>
<feature type="domain" description="Fumarate reductase/succinate dehydrogenase flavoprotein-like C-terminal" evidence="12">
    <location>
        <begin position="452"/>
        <end position="480"/>
    </location>
</feature>
<dbReference type="Gene3D" id="3.90.700.10">
    <property type="entry name" value="Succinate dehydrogenase/fumarate reductase flavoprotein, catalytic domain"/>
    <property type="match status" value="1"/>
</dbReference>
<dbReference type="Gene3D" id="3.50.50.60">
    <property type="entry name" value="FAD/NAD(P)-binding domain"/>
    <property type="match status" value="1"/>
</dbReference>
<dbReference type="EC" id="1.4.3.16" evidence="4"/>
<evidence type="ECO:0000259" key="11">
    <source>
        <dbReference type="Pfam" id="PF00890"/>
    </source>
</evidence>
<evidence type="ECO:0000256" key="4">
    <source>
        <dbReference type="ARBA" id="ARBA00012173"/>
    </source>
</evidence>
<sequence length="509" mass="52205">MKRPLLIVGAGVAGLWTALHAAPTPTVLLTGGKLGTGASTGWAQGGVAAALGPDDSPELHARDTIAAGAGLVDEAAAHLLAEAGPREVAALAALGVPFEHEADGRWALSREAAHSRARVARVKGDQAGASIFAALIRAVRAADHVEIREGWRAEALMPDENGGCAGVLARAPNGGVQPLAAEQTVLAMGSSCGLYAVATTPQSSQGRSLAMAARLGATIRDPEFVQFHPTAIDIGRDPAPLATEALRGEGATMLDAEGRRFMAGVHPDAELAPRDVVARAVHRQLKAGRGAFLDARSAVGAAFPDRFPAVFAACMSAGVDPRTQPIPIATAAHYNMGGIATDLDTRTDVEGLFAVGECACTGVDGANRLASNSLLECLVFGRRAAQAIAGAGPRRIKAGAAMAAPDLPPEMLGELRRLMSAHAGVERDAKGLSALIAAIDAMEDRCGPADGLVAARFVAAAALARQESRGGHFRTDHPETLPQAAHTELTLEQARGIAADQSSESEHAE</sequence>
<comment type="pathway">
    <text evidence="2">Cofactor biosynthesis; NAD(+) biosynthesis; iminoaspartate from L-aspartate (oxidase route): step 1/1.</text>
</comment>
<accession>A0A2U2BUA4</accession>
<keyword evidence="8" id="KW-0560">Oxidoreductase</keyword>
<dbReference type="PANTHER" id="PTHR42716">
    <property type="entry name" value="L-ASPARTATE OXIDASE"/>
    <property type="match status" value="1"/>
</dbReference>
<evidence type="ECO:0000256" key="2">
    <source>
        <dbReference type="ARBA" id="ARBA00004950"/>
    </source>
</evidence>
<dbReference type="Pfam" id="PF02910">
    <property type="entry name" value="Succ_DH_flav_C"/>
    <property type="match status" value="1"/>
</dbReference>
<dbReference type="SUPFAM" id="SSF56425">
    <property type="entry name" value="Succinate dehydrogenase/fumarate reductase flavoprotein, catalytic domain"/>
    <property type="match status" value="1"/>
</dbReference>
<dbReference type="FunFam" id="3.90.700.10:FF:000002">
    <property type="entry name" value="L-aspartate oxidase"/>
    <property type="match status" value="1"/>
</dbReference>
<evidence type="ECO:0000256" key="1">
    <source>
        <dbReference type="ARBA" id="ARBA00001974"/>
    </source>
</evidence>
<comment type="cofactor">
    <cofactor evidence="1">
        <name>FAD</name>
        <dbReference type="ChEBI" id="CHEBI:57692"/>
    </cofactor>
</comment>
<dbReference type="InterPro" id="IPR037099">
    <property type="entry name" value="Fum_R/Succ_DH_flav-like_C_sf"/>
</dbReference>
<reference evidence="14" key="1">
    <citation type="submission" date="2018-05" db="EMBL/GenBank/DDBJ databases">
        <authorList>
            <person name="Liu B.-T."/>
        </authorList>
    </citation>
    <scope>NUCLEOTIDE SEQUENCE [LARGE SCALE GENOMIC DNA]</scope>
    <source>
        <strain evidence="14">WD6-1</strain>
    </source>
</reference>
<dbReference type="UniPathway" id="UPA00253">
    <property type="reaction ID" value="UER00326"/>
</dbReference>
<dbReference type="InterPro" id="IPR015939">
    <property type="entry name" value="Fum_Rdtase/Succ_DH_flav-like_C"/>
</dbReference>
<comment type="caution">
    <text evidence="13">The sequence shown here is derived from an EMBL/GenBank/DDBJ whole genome shotgun (WGS) entry which is preliminary data.</text>
</comment>
<gene>
    <name evidence="13" type="ORF">DDZ18_08090</name>
</gene>
<evidence type="ECO:0000256" key="8">
    <source>
        <dbReference type="ARBA" id="ARBA00023002"/>
    </source>
</evidence>
<evidence type="ECO:0000256" key="9">
    <source>
        <dbReference type="ARBA" id="ARBA00048305"/>
    </source>
</evidence>
<dbReference type="PRINTS" id="PR00368">
    <property type="entry name" value="FADPNR"/>
</dbReference>
<evidence type="ECO:0000259" key="12">
    <source>
        <dbReference type="Pfam" id="PF02910"/>
    </source>
</evidence>
<dbReference type="SUPFAM" id="SSF51905">
    <property type="entry name" value="FAD/NAD(P)-binding domain"/>
    <property type="match status" value="1"/>
</dbReference>
<comment type="similarity">
    <text evidence="3">Belongs to the FAD-dependent oxidoreductase 2 family. NadB subfamily.</text>
</comment>
<dbReference type="InterPro" id="IPR003953">
    <property type="entry name" value="FAD-dep_OxRdtase_2_FAD-bd"/>
</dbReference>
<dbReference type="AlphaFoldDB" id="A0A2U2BUA4"/>
<keyword evidence="5" id="KW-0285">Flavoprotein</keyword>
<dbReference type="SUPFAM" id="SSF46977">
    <property type="entry name" value="Succinate dehydrogenase/fumarate reductase flavoprotein C-terminal domain"/>
    <property type="match status" value="1"/>
</dbReference>
<comment type="catalytic activity">
    <reaction evidence="9">
        <text>L-aspartate + O2 = iminosuccinate + H2O2</text>
        <dbReference type="Rhea" id="RHEA:25876"/>
        <dbReference type="ChEBI" id="CHEBI:15379"/>
        <dbReference type="ChEBI" id="CHEBI:16240"/>
        <dbReference type="ChEBI" id="CHEBI:29991"/>
        <dbReference type="ChEBI" id="CHEBI:77875"/>
        <dbReference type="EC" id="1.4.3.16"/>
    </reaction>
    <physiologicalReaction direction="left-to-right" evidence="9">
        <dbReference type="Rhea" id="RHEA:25877"/>
    </physiologicalReaction>
</comment>
<dbReference type="Pfam" id="PF00890">
    <property type="entry name" value="FAD_binding_2"/>
    <property type="match status" value="1"/>
</dbReference>
<evidence type="ECO:0000256" key="10">
    <source>
        <dbReference type="SAM" id="SignalP"/>
    </source>
</evidence>
<dbReference type="NCBIfam" id="NF005701">
    <property type="entry name" value="PRK07512.1"/>
    <property type="match status" value="1"/>
</dbReference>
<keyword evidence="10" id="KW-0732">Signal</keyword>
<keyword evidence="14" id="KW-1185">Reference proteome</keyword>
<proteinExistence type="inferred from homology"/>
<protein>
    <recommendedName>
        <fullName evidence="4">L-aspartate oxidase</fullName>
        <ecNumber evidence="4">1.4.3.16</ecNumber>
    </recommendedName>
</protein>
<dbReference type="InterPro" id="IPR036188">
    <property type="entry name" value="FAD/NAD-bd_sf"/>
</dbReference>
<dbReference type="InterPro" id="IPR005288">
    <property type="entry name" value="NadB"/>
</dbReference>
<dbReference type="PANTHER" id="PTHR42716:SF2">
    <property type="entry name" value="L-ASPARTATE OXIDASE, CHLOROPLASTIC"/>
    <property type="match status" value="1"/>
</dbReference>
<feature type="domain" description="FAD-dependent oxidoreductase 2 FAD-binding" evidence="11">
    <location>
        <begin position="6"/>
        <end position="374"/>
    </location>
</feature>
<dbReference type="GO" id="GO:0034628">
    <property type="term" value="P:'de novo' NAD+ biosynthetic process from L-aspartate"/>
    <property type="evidence" value="ECO:0007669"/>
    <property type="project" value="TreeGrafter"/>
</dbReference>
<evidence type="ECO:0000256" key="7">
    <source>
        <dbReference type="ARBA" id="ARBA00022827"/>
    </source>
</evidence>
<evidence type="ECO:0000256" key="6">
    <source>
        <dbReference type="ARBA" id="ARBA00022642"/>
    </source>
</evidence>
<dbReference type="GO" id="GO:0008734">
    <property type="term" value="F:L-aspartate oxidase activity"/>
    <property type="evidence" value="ECO:0007669"/>
    <property type="project" value="UniProtKB-EC"/>
</dbReference>
<name>A0A2U2BUA4_9PROT</name>
<feature type="chain" id="PRO_5015476935" description="L-aspartate oxidase" evidence="10">
    <location>
        <begin position="22"/>
        <end position="509"/>
    </location>
</feature>
<evidence type="ECO:0000313" key="13">
    <source>
        <dbReference type="EMBL" id="PWE17616.1"/>
    </source>
</evidence>
<dbReference type="Gene3D" id="1.20.58.100">
    <property type="entry name" value="Fumarate reductase/succinate dehydrogenase flavoprotein-like, C-terminal domain"/>
    <property type="match status" value="1"/>
</dbReference>
<evidence type="ECO:0000256" key="3">
    <source>
        <dbReference type="ARBA" id="ARBA00008562"/>
    </source>
</evidence>
<dbReference type="RefSeq" id="WP_109252847.1">
    <property type="nucleotide sequence ID" value="NZ_QEXV01000003.1"/>
</dbReference>
<dbReference type="OrthoDB" id="9806724at2"/>
<keyword evidence="6" id="KW-0662">Pyridine nucleotide biosynthesis</keyword>
<dbReference type="Proteomes" id="UP000245168">
    <property type="component" value="Unassembled WGS sequence"/>
</dbReference>
<dbReference type="InterPro" id="IPR027477">
    <property type="entry name" value="Succ_DH/fumarate_Rdtase_cat_sf"/>
</dbReference>
<keyword evidence="7" id="KW-0274">FAD</keyword>
<evidence type="ECO:0000313" key="14">
    <source>
        <dbReference type="Proteomes" id="UP000245168"/>
    </source>
</evidence>
<dbReference type="EMBL" id="QEXV01000003">
    <property type="protein sequence ID" value="PWE17616.1"/>
    <property type="molecule type" value="Genomic_DNA"/>
</dbReference>
<organism evidence="13 14">
    <name type="scientific">Marinicauda salina</name>
    <dbReference type="NCBI Taxonomy" id="2135793"/>
    <lineage>
        <taxon>Bacteria</taxon>
        <taxon>Pseudomonadati</taxon>
        <taxon>Pseudomonadota</taxon>
        <taxon>Alphaproteobacteria</taxon>
        <taxon>Maricaulales</taxon>
        <taxon>Maricaulaceae</taxon>
        <taxon>Marinicauda</taxon>
    </lineage>
</organism>